<dbReference type="PANTHER" id="PTHR34478:SF2">
    <property type="entry name" value="MEMBRANE PROTEIN"/>
    <property type="match status" value="1"/>
</dbReference>
<proteinExistence type="inferred from homology"/>
<keyword evidence="3 6" id="KW-0812">Transmembrane</keyword>
<comment type="similarity">
    <text evidence="2">Belongs to the LemA family.</text>
</comment>
<name>A0ABT7MNX6_9BACL</name>
<sequence length="182" mass="21300">MGWIIAIGIIVVLAFVYFSMYNGLVKYRNWVDEAWAQIDVQLKRRYDLIPNLVETVKGYAKHEQETLAKVVELRNQLGSKTSRQEQMEVNDQLSGALKNLFALREAYPDLKANENFKMLQEELTQTENKVAYSRQLYNNTVMKYNTKVESVPTNIIASVHNFEKRDMLEAREEERENVRVSF</sequence>
<accession>A0ABT7MNX6</accession>
<evidence type="ECO:0000256" key="6">
    <source>
        <dbReference type="SAM" id="Phobius"/>
    </source>
</evidence>
<dbReference type="InterPro" id="IPR007156">
    <property type="entry name" value="MamQ_LemA"/>
</dbReference>
<comment type="caution">
    <text evidence="7">The sequence shown here is derived from an EMBL/GenBank/DDBJ whole genome shotgun (WGS) entry which is preliminary data.</text>
</comment>
<gene>
    <name evidence="7" type="ORF">QR695_07825</name>
</gene>
<dbReference type="Proteomes" id="UP001230807">
    <property type="component" value="Unassembled WGS sequence"/>
</dbReference>
<reference evidence="7 8" key="1">
    <citation type="submission" date="2023-06" db="EMBL/GenBank/DDBJ databases">
        <title>Influencing factors and mechanism of Cr(VI) reduction by facultative anaerobic Exiguobacterium sp. PY14.</title>
        <authorList>
            <person name="Zou L."/>
        </authorList>
    </citation>
    <scope>NUCLEOTIDE SEQUENCE [LARGE SCALE GENOMIC DNA]</scope>
    <source>
        <strain evidence="7 8">PY14</strain>
    </source>
</reference>
<evidence type="ECO:0000313" key="7">
    <source>
        <dbReference type="EMBL" id="MDL5376915.1"/>
    </source>
</evidence>
<dbReference type="InterPro" id="IPR023353">
    <property type="entry name" value="LemA-like_dom_sf"/>
</dbReference>
<dbReference type="EMBL" id="JASWER010000005">
    <property type="protein sequence ID" value="MDL5376915.1"/>
    <property type="molecule type" value="Genomic_DNA"/>
</dbReference>
<dbReference type="SUPFAM" id="SSF140478">
    <property type="entry name" value="LemA-like"/>
    <property type="match status" value="1"/>
</dbReference>
<evidence type="ECO:0000256" key="4">
    <source>
        <dbReference type="ARBA" id="ARBA00022989"/>
    </source>
</evidence>
<protein>
    <submittedName>
        <fullName evidence="7">LemA family protein</fullName>
    </submittedName>
</protein>
<evidence type="ECO:0000256" key="2">
    <source>
        <dbReference type="ARBA" id="ARBA00008854"/>
    </source>
</evidence>
<evidence type="ECO:0000256" key="3">
    <source>
        <dbReference type="ARBA" id="ARBA00022692"/>
    </source>
</evidence>
<evidence type="ECO:0000256" key="1">
    <source>
        <dbReference type="ARBA" id="ARBA00004167"/>
    </source>
</evidence>
<dbReference type="PANTHER" id="PTHR34478">
    <property type="entry name" value="PROTEIN LEMA"/>
    <property type="match status" value="1"/>
</dbReference>
<dbReference type="Pfam" id="PF04011">
    <property type="entry name" value="LemA"/>
    <property type="match status" value="1"/>
</dbReference>
<feature type="transmembrane region" description="Helical" evidence="6">
    <location>
        <begin position="6"/>
        <end position="25"/>
    </location>
</feature>
<dbReference type="RefSeq" id="WP_021067978.1">
    <property type="nucleotide sequence ID" value="NZ_CP183077.1"/>
</dbReference>
<keyword evidence="5 6" id="KW-0472">Membrane</keyword>
<keyword evidence="8" id="KW-1185">Reference proteome</keyword>
<keyword evidence="4 6" id="KW-1133">Transmembrane helix</keyword>
<evidence type="ECO:0000256" key="5">
    <source>
        <dbReference type="ARBA" id="ARBA00023136"/>
    </source>
</evidence>
<evidence type="ECO:0000313" key="8">
    <source>
        <dbReference type="Proteomes" id="UP001230807"/>
    </source>
</evidence>
<dbReference type="Gene3D" id="1.20.1440.20">
    <property type="entry name" value="LemA-like domain"/>
    <property type="match status" value="1"/>
</dbReference>
<comment type="subcellular location">
    <subcellularLocation>
        <location evidence="1">Membrane</location>
        <topology evidence="1">Single-pass membrane protein</topology>
    </subcellularLocation>
</comment>
<organism evidence="7 8">
    <name type="scientific">Exiguobacterium mexicanum</name>
    <dbReference type="NCBI Taxonomy" id="340146"/>
    <lineage>
        <taxon>Bacteria</taxon>
        <taxon>Bacillati</taxon>
        <taxon>Bacillota</taxon>
        <taxon>Bacilli</taxon>
        <taxon>Bacillales</taxon>
        <taxon>Bacillales Family XII. Incertae Sedis</taxon>
        <taxon>Exiguobacterium</taxon>
    </lineage>
</organism>